<feature type="compositionally biased region" description="Low complexity" evidence="1">
    <location>
        <begin position="332"/>
        <end position="351"/>
    </location>
</feature>
<feature type="compositionally biased region" description="Low complexity" evidence="1">
    <location>
        <begin position="76"/>
        <end position="85"/>
    </location>
</feature>
<evidence type="ECO:0000313" key="2">
    <source>
        <dbReference type="EMBL" id="CAD7226587.1"/>
    </source>
</evidence>
<proteinExistence type="predicted"/>
<feature type="region of interest" description="Disordered" evidence="1">
    <location>
        <begin position="302"/>
        <end position="372"/>
    </location>
</feature>
<feature type="compositionally biased region" description="Basic and acidic residues" evidence="1">
    <location>
        <begin position="248"/>
        <end position="258"/>
    </location>
</feature>
<reference evidence="2" key="1">
    <citation type="submission" date="2020-11" db="EMBL/GenBank/DDBJ databases">
        <authorList>
            <person name="Tran Van P."/>
        </authorList>
    </citation>
    <scope>NUCLEOTIDE SEQUENCE</scope>
</reference>
<feature type="compositionally biased region" description="Pro residues" evidence="1">
    <location>
        <begin position="304"/>
        <end position="320"/>
    </location>
</feature>
<dbReference type="AlphaFoldDB" id="A0A7R8WD51"/>
<sequence>MSYASGGGGYDPWQGPQPQGWGGGAWPGEEGGASQAWTNQNAGYQEEDYAEDEGEGYYDEQGNWVSGWEGNEWEGGYDNADAYYEGAEEEQEEVYHGDETVGGEQEDGYHDNQEVEGEGAEGYHGNQAAEGEGAVGYHGNQAAEGGAPNLEDFSGDFEDSRGASEQGEEYLEGQDRELSQSGSMEAGSMEAGQRKRKKRGGRRRRLAASADKEWTPVGYRRRQKSSYVPTKRVAYNHGGSTPLYSRRGAREAGGKSEESSPLMVTRRPPKPQNTNAKPDPVVELLKHADVLQLLAKVSEVTVPEEPPPLTVPPLTVPPPTEQISDEEDDVLGADVAPPVPAPSDVSDPDAGWVHVEYRRGPPPGAPLLGGTLGPEVEGAIERGREIEVLLGVRCHSGEEDALDRKENAE</sequence>
<feature type="compositionally biased region" description="Acidic residues" evidence="1">
    <location>
        <begin position="45"/>
        <end position="58"/>
    </location>
</feature>
<organism evidence="2">
    <name type="scientific">Cyprideis torosa</name>
    <dbReference type="NCBI Taxonomy" id="163714"/>
    <lineage>
        <taxon>Eukaryota</taxon>
        <taxon>Metazoa</taxon>
        <taxon>Ecdysozoa</taxon>
        <taxon>Arthropoda</taxon>
        <taxon>Crustacea</taxon>
        <taxon>Oligostraca</taxon>
        <taxon>Ostracoda</taxon>
        <taxon>Podocopa</taxon>
        <taxon>Podocopida</taxon>
        <taxon>Cytherocopina</taxon>
        <taxon>Cytheroidea</taxon>
        <taxon>Cytherideidae</taxon>
        <taxon>Cyprideis</taxon>
    </lineage>
</organism>
<feature type="region of interest" description="Disordered" evidence="1">
    <location>
        <begin position="1"/>
        <end position="279"/>
    </location>
</feature>
<evidence type="ECO:0000256" key="1">
    <source>
        <dbReference type="SAM" id="MobiDB-lite"/>
    </source>
</evidence>
<feature type="compositionally biased region" description="Gly residues" evidence="1">
    <location>
        <begin position="1"/>
        <end position="10"/>
    </location>
</feature>
<gene>
    <name evidence="2" type="ORF">CTOB1V02_LOCUS4504</name>
</gene>
<dbReference type="EMBL" id="OB660868">
    <property type="protein sequence ID" value="CAD7226587.1"/>
    <property type="molecule type" value="Genomic_DNA"/>
</dbReference>
<protein>
    <submittedName>
        <fullName evidence="2">Uncharacterized protein</fullName>
    </submittedName>
</protein>
<name>A0A7R8WD51_9CRUS</name>
<feature type="compositionally biased region" description="Basic residues" evidence="1">
    <location>
        <begin position="194"/>
        <end position="206"/>
    </location>
</feature>
<feature type="compositionally biased region" description="Gly residues" evidence="1">
    <location>
        <begin position="20"/>
        <end position="31"/>
    </location>
</feature>
<accession>A0A7R8WD51</accession>